<evidence type="ECO:0000313" key="2">
    <source>
        <dbReference type="Proteomes" id="UP001189624"/>
    </source>
</evidence>
<proteinExistence type="predicted"/>
<reference evidence="1" key="1">
    <citation type="submission" date="2023-10" db="EMBL/GenBank/DDBJ databases">
        <authorList>
            <person name="Domelevo Entfellner J.-B."/>
        </authorList>
    </citation>
    <scope>NUCLEOTIDE SEQUENCE</scope>
</reference>
<organism evidence="1 2">
    <name type="scientific">Sphenostylis stenocarpa</name>
    <dbReference type="NCBI Taxonomy" id="92480"/>
    <lineage>
        <taxon>Eukaryota</taxon>
        <taxon>Viridiplantae</taxon>
        <taxon>Streptophyta</taxon>
        <taxon>Embryophyta</taxon>
        <taxon>Tracheophyta</taxon>
        <taxon>Spermatophyta</taxon>
        <taxon>Magnoliopsida</taxon>
        <taxon>eudicotyledons</taxon>
        <taxon>Gunneridae</taxon>
        <taxon>Pentapetalae</taxon>
        <taxon>rosids</taxon>
        <taxon>fabids</taxon>
        <taxon>Fabales</taxon>
        <taxon>Fabaceae</taxon>
        <taxon>Papilionoideae</taxon>
        <taxon>50 kb inversion clade</taxon>
        <taxon>NPAAA clade</taxon>
        <taxon>indigoferoid/millettioid clade</taxon>
        <taxon>Phaseoleae</taxon>
        <taxon>Sphenostylis</taxon>
    </lineage>
</organism>
<protein>
    <submittedName>
        <fullName evidence="1">Uncharacterized protein</fullName>
    </submittedName>
</protein>
<accession>A0AA86W6R6</accession>
<dbReference type="EMBL" id="OY731408">
    <property type="protein sequence ID" value="CAJ1979210.1"/>
    <property type="molecule type" value="Genomic_DNA"/>
</dbReference>
<sequence>MFETSDCEEDTNHATVRIGSRADIYKTPKHRFGKYSIINRASNAKQYTIPLYGALPKMKDKGEKEQKILYA</sequence>
<dbReference type="Gramene" id="rna-AYBTSS11_LOCUS31423">
    <property type="protein sequence ID" value="CAJ1979210.1"/>
    <property type="gene ID" value="gene-AYBTSS11_LOCUS31423"/>
</dbReference>
<dbReference type="Proteomes" id="UP001189624">
    <property type="component" value="Chromosome 11"/>
</dbReference>
<gene>
    <name evidence="1" type="ORF">AYBTSS11_LOCUS31423</name>
</gene>
<dbReference type="AlphaFoldDB" id="A0AA86W6R6"/>
<evidence type="ECO:0000313" key="1">
    <source>
        <dbReference type="EMBL" id="CAJ1979210.1"/>
    </source>
</evidence>
<name>A0AA86W6R6_9FABA</name>
<keyword evidence="2" id="KW-1185">Reference proteome</keyword>